<dbReference type="GO" id="GO:0000105">
    <property type="term" value="P:L-histidine biosynthetic process"/>
    <property type="evidence" value="ECO:0007669"/>
    <property type="project" value="UniProtKB-KW"/>
</dbReference>
<dbReference type="EMBL" id="JALHBS010000002">
    <property type="protein sequence ID" value="MCP3053612.1"/>
    <property type="molecule type" value="Genomic_DNA"/>
</dbReference>
<proteinExistence type="inferred from homology"/>
<evidence type="ECO:0000256" key="2">
    <source>
        <dbReference type="ARBA" id="ARBA00022605"/>
    </source>
</evidence>
<dbReference type="InterPro" id="IPR006062">
    <property type="entry name" value="His_biosynth"/>
</dbReference>
<evidence type="ECO:0000313" key="6">
    <source>
        <dbReference type="EMBL" id="MCP3053612.1"/>
    </source>
</evidence>
<dbReference type="InterPro" id="IPR044524">
    <property type="entry name" value="Isoase_HisA-like"/>
</dbReference>
<name>A0A9X2H8A2_9HYPH</name>
<evidence type="ECO:0000256" key="1">
    <source>
        <dbReference type="ARBA" id="ARBA00009667"/>
    </source>
</evidence>
<evidence type="ECO:0000313" key="7">
    <source>
        <dbReference type="Proteomes" id="UP001155220"/>
    </source>
</evidence>
<evidence type="ECO:0000256" key="4">
    <source>
        <dbReference type="ARBA" id="ARBA00029440"/>
    </source>
</evidence>
<dbReference type="GO" id="GO:0005737">
    <property type="term" value="C:cytoplasm"/>
    <property type="evidence" value="ECO:0007669"/>
    <property type="project" value="TreeGrafter"/>
</dbReference>
<sequence>MRIIPVLDIKSGLVVRGVMGDRQNYRPIETPLSASADPVAVAKGMAGLGTFSAFYVADLDAIEGRPANAAALAALSAAFPKTAFWVDAGLETAAEAERLQRAPRQHAVMGTESIVDAAALAALTRPERVILSLDFKGDAFLGPPEILQNTNHWPDRVIVMTLSRVGSGAGPDLDRLGAIVARAEGRAVFAAGGVRGPEDVEALEQAGVAGALVSTALHDGRLSPEVLRRFADRGQ</sequence>
<organism evidence="6 7">
    <name type="scientific">Aurantimonas marianensis</name>
    <dbReference type="NCBI Taxonomy" id="2920428"/>
    <lineage>
        <taxon>Bacteria</taxon>
        <taxon>Pseudomonadati</taxon>
        <taxon>Pseudomonadota</taxon>
        <taxon>Alphaproteobacteria</taxon>
        <taxon>Hyphomicrobiales</taxon>
        <taxon>Aurantimonadaceae</taxon>
        <taxon>Aurantimonas</taxon>
    </lineage>
</organism>
<dbReference type="SUPFAM" id="SSF51366">
    <property type="entry name" value="Ribulose-phoshate binding barrel"/>
    <property type="match status" value="1"/>
</dbReference>
<dbReference type="PANTHER" id="PTHR43090">
    <property type="entry name" value="1-(5-PHOSPHORIBOSYL)-5-[(5-PHOSPHORIBOSYLAMINO)METHYLIDENEAMINO] IMIDAZOLE-4-CARBOXAMIDE ISOMERASE"/>
    <property type="match status" value="1"/>
</dbReference>
<reference evidence="6" key="1">
    <citation type="submission" date="2022-03" db="EMBL/GenBank/DDBJ databases">
        <title>Aurantimonas Liuensis sp. Nov., isolated from the hadal seawater of the Mariana Trench.</title>
        <authorList>
            <person name="Liu R."/>
        </authorList>
    </citation>
    <scope>NUCLEOTIDE SEQUENCE</scope>
    <source>
        <strain evidence="6">LRZ36</strain>
    </source>
</reference>
<dbReference type="Pfam" id="PF00977">
    <property type="entry name" value="His_biosynth"/>
    <property type="match status" value="1"/>
</dbReference>
<dbReference type="InterPro" id="IPR013785">
    <property type="entry name" value="Aldolase_TIM"/>
</dbReference>
<keyword evidence="7" id="KW-1185">Reference proteome</keyword>
<protein>
    <submittedName>
        <fullName evidence="6">HisA/HisF-related TIM barrel protein</fullName>
    </submittedName>
</protein>
<evidence type="ECO:0000256" key="5">
    <source>
        <dbReference type="RuleBase" id="RU003657"/>
    </source>
</evidence>
<dbReference type="PANTHER" id="PTHR43090:SF2">
    <property type="entry name" value="1-(5-PHOSPHORIBOSYL)-5-[(5-PHOSPHORIBOSYLAMINO)METHYLIDENEAMINO] IMIDAZOLE-4-CARBOXAMIDE ISOMERASE"/>
    <property type="match status" value="1"/>
</dbReference>
<dbReference type="GO" id="GO:0000162">
    <property type="term" value="P:L-tryptophan biosynthetic process"/>
    <property type="evidence" value="ECO:0007669"/>
    <property type="project" value="TreeGrafter"/>
</dbReference>
<dbReference type="Proteomes" id="UP001155220">
    <property type="component" value="Unassembled WGS sequence"/>
</dbReference>
<comment type="caution">
    <text evidence="6">The sequence shown here is derived from an EMBL/GenBank/DDBJ whole genome shotgun (WGS) entry which is preliminary data.</text>
</comment>
<keyword evidence="3 5" id="KW-0368">Histidine biosynthesis</keyword>
<dbReference type="RefSeq" id="WP_253962511.1">
    <property type="nucleotide sequence ID" value="NZ_JALHBS010000002.1"/>
</dbReference>
<evidence type="ECO:0000256" key="3">
    <source>
        <dbReference type="ARBA" id="ARBA00023102"/>
    </source>
</evidence>
<gene>
    <name evidence="6" type="ORF">MJ956_00430</name>
</gene>
<dbReference type="AlphaFoldDB" id="A0A9X2H8A2"/>
<dbReference type="CDD" id="cd04723">
    <property type="entry name" value="HisA_HisF"/>
    <property type="match status" value="1"/>
</dbReference>
<keyword evidence="2 5" id="KW-0028">Amino-acid biosynthesis</keyword>
<dbReference type="InterPro" id="IPR011060">
    <property type="entry name" value="RibuloseP-bd_barrel"/>
</dbReference>
<comment type="similarity">
    <text evidence="1 5">Belongs to the HisA/HisF family.</text>
</comment>
<dbReference type="GO" id="GO:0003949">
    <property type="term" value="F:1-(5-phosphoribosyl)-5-[(5-phosphoribosylamino)methylideneamino]imidazole-4-carboxamide isomerase activity"/>
    <property type="evidence" value="ECO:0007669"/>
    <property type="project" value="InterPro"/>
</dbReference>
<accession>A0A9X2H8A2</accession>
<dbReference type="Gene3D" id="3.20.20.70">
    <property type="entry name" value="Aldolase class I"/>
    <property type="match status" value="1"/>
</dbReference>
<comment type="pathway">
    <text evidence="4">Amino-acid biosynthesis.</text>
</comment>